<proteinExistence type="predicted"/>
<accession>A0ABP7QBP3</accession>
<keyword evidence="2" id="KW-1185">Reference proteome</keyword>
<dbReference type="Proteomes" id="UP001501337">
    <property type="component" value="Unassembled WGS sequence"/>
</dbReference>
<evidence type="ECO:0008006" key="3">
    <source>
        <dbReference type="Google" id="ProtNLM"/>
    </source>
</evidence>
<dbReference type="Pfam" id="PF11197">
    <property type="entry name" value="DUF2835"/>
    <property type="match status" value="1"/>
</dbReference>
<gene>
    <name evidence="1" type="ORF">GCM10022278_39910</name>
</gene>
<evidence type="ECO:0000313" key="1">
    <source>
        <dbReference type="EMBL" id="GAA3979418.1"/>
    </source>
</evidence>
<name>A0ABP7QBP3_9GAMM</name>
<protein>
    <recommendedName>
        <fullName evidence="3">Topoisomerase II</fullName>
    </recommendedName>
</protein>
<organism evidence="1 2">
    <name type="scientific">Allohahella marinimesophila</name>
    <dbReference type="NCBI Taxonomy" id="1054972"/>
    <lineage>
        <taxon>Bacteria</taxon>
        <taxon>Pseudomonadati</taxon>
        <taxon>Pseudomonadota</taxon>
        <taxon>Gammaproteobacteria</taxon>
        <taxon>Oceanospirillales</taxon>
        <taxon>Hahellaceae</taxon>
        <taxon>Allohahella</taxon>
    </lineage>
</organism>
<dbReference type="EMBL" id="BAABBO010000024">
    <property type="protein sequence ID" value="GAA3979418.1"/>
    <property type="molecule type" value="Genomic_DNA"/>
</dbReference>
<evidence type="ECO:0000313" key="2">
    <source>
        <dbReference type="Proteomes" id="UP001501337"/>
    </source>
</evidence>
<sequence length="73" mass="8229">MPTLVLDLSISPDEFLRVYQGHAKAVSAQSIDGRRVQFPAAVLRPFLLHDGIQGRFEIHFDGDHKFAGIRRLT</sequence>
<dbReference type="RefSeq" id="WP_344809747.1">
    <property type="nucleotide sequence ID" value="NZ_BAABBO010000024.1"/>
</dbReference>
<comment type="caution">
    <text evidence="1">The sequence shown here is derived from an EMBL/GenBank/DDBJ whole genome shotgun (WGS) entry which is preliminary data.</text>
</comment>
<reference evidence="2" key="1">
    <citation type="journal article" date="2019" name="Int. J. Syst. Evol. Microbiol.">
        <title>The Global Catalogue of Microorganisms (GCM) 10K type strain sequencing project: providing services to taxonomists for standard genome sequencing and annotation.</title>
        <authorList>
            <consortium name="The Broad Institute Genomics Platform"/>
            <consortium name="The Broad Institute Genome Sequencing Center for Infectious Disease"/>
            <person name="Wu L."/>
            <person name="Ma J."/>
        </authorList>
    </citation>
    <scope>NUCLEOTIDE SEQUENCE [LARGE SCALE GENOMIC DNA]</scope>
    <source>
        <strain evidence="2">JCM 17555</strain>
    </source>
</reference>
<dbReference type="InterPro" id="IPR021363">
    <property type="entry name" value="DUF2835"/>
</dbReference>